<keyword evidence="2" id="KW-1185">Reference proteome</keyword>
<dbReference type="Proteomes" id="UP001254813">
    <property type="component" value="Unassembled WGS sequence"/>
</dbReference>
<dbReference type="EMBL" id="JAMQOQ010000001">
    <property type="protein sequence ID" value="MDS0292973.1"/>
    <property type="molecule type" value="Genomic_DNA"/>
</dbReference>
<organism evidence="1 2">
    <name type="scientific">Halogeometricum luteum</name>
    <dbReference type="NCBI Taxonomy" id="2950537"/>
    <lineage>
        <taxon>Archaea</taxon>
        <taxon>Methanobacteriati</taxon>
        <taxon>Methanobacteriota</taxon>
        <taxon>Stenosarchaea group</taxon>
        <taxon>Halobacteria</taxon>
        <taxon>Halobacteriales</taxon>
        <taxon>Haloferacaceae</taxon>
        <taxon>Halogeometricum</taxon>
    </lineage>
</organism>
<reference evidence="1 2" key="1">
    <citation type="submission" date="2022-06" db="EMBL/GenBank/DDBJ databases">
        <title>Halogeometricum sp. a new haloarchaeum isolate from saline soil.</title>
        <authorList>
            <person name="Strakova D."/>
            <person name="Galisteo C."/>
            <person name="Sanchez-Porro C."/>
            <person name="Ventosa A."/>
        </authorList>
    </citation>
    <scope>NUCLEOTIDE SEQUENCE [LARGE SCALE GENOMIC DNA]</scope>
    <source>
        <strain evidence="2">S3BR25-2</strain>
    </source>
</reference>
<proteinExistence type="predicted"/>
<dbReference type="SUPFAM" id="SSF55961">
    <property type="entry name" value="Bet v1-like"/>
    <property type="match status" value="1"/>
</dbReference>
<comment type="caution">
    <text evidence="1">The sequence shown here is derived from an EMBL/GenBank/DDBJ whole genome shotgun (WGS) entry which is preliminary data.</text>
</comment>
<dbReference type="RefSeq" id="WP_310926810.1">
    <property type="nucleotide sequence ID" value="NZ_JAMQOQ010000001.1"/>
</dbReference>
<sequence>MNDTRGERATDGRTRSRRLVAGPLALLAGYALLRPRLNNWGATADERDATLPGDELVPRPNYQTTRAVTVDAPPEDVWPWLVQLGAGRGGLYSYDWLDVLFGVLDAPSAERVLPQHQRLEAGDEISLGAEGGGLLVERVDPERALVTVSEAFTDGTLTWVFALEPLADGRTRLLTRNRARVEWSPRAVLTLLGLEPAAFAMTRKMLLGIKRRAEREAVRIAVGVDADIAGRR</sequence>
<accession>A0ABU2FYF4</accession>
<evidence type="ECO:0000313" key="1">
    <source>
        <dbReference type="EMBL" id="MDS0292973.1"/>
    </source>
</evidence>
<name>A0ABU2FYF4_9EURY</name>
<protein>
    <recommendedName>
        <fullName evidence="3">Polyketide cyclase / dehydrase and lipid transport</fullName>
    </recommendedName>
</protein>
<evidence type="ECO:0008006" key="3">
    <source>
        <dbReference type="Google" id="ProtNLM"/>
    </source>
</evidence>
<evidence type="ECO:0000313" key="2">
    <source>
        <dbReference type="Proteomes" id="UP001254813"/>
    </source>
</evidence>
<gene>
    <name evidence="1" type="ORF">NDI79_02165</name>
</gene>